<dbReference type="PANTHER" id="PTHR47514">
    <property type="entry name" value="TRANSKETOLASE N-TERMINAL SECTION-RELATED"/>
    <property type="match status" value="1"/>
</dbReference>
<reference evidence="2" key="1">
    <citation type="submission" date="2020-09" db="EMBL/GenBank/DDBJ databases">
        <title>Pelagicoccus enzymogenes sp. nov. with an EPS production, isolated from marine sediment.</title>
        <authorList>
            <person name="Feng X."/>
        </authorList>
    </citation>
    <scope>NUCLEOTIDE SEQUENCE</scope>
    <source>
        <strain evidence="2">NFK12</strain>
    </source>
</reference>
<dbReference type="PANTHER" id="PTHR47514:SF2">
    <property type="entry name" value="TRANSKETOLASE"/>
    <property type="match status" value="1"/>
</dbReference>
<evidence type="ECO:0000259" key="1">
    <source>
        <dbReference type="Pfam" id="PF00456"/>
    </source>
</evidence>
<keyword evidence="3" id="KW-1185">Reference proteome</keyword>
<dbReference type="SUPFAM" id="SSF52518">
    <property type="entry name" value="Thiamin diphosphate-binding fold (THDP-binding)"/>
    <property type="match status" value="1"/>
</dbReference>
<dbReference type="AlphaFoldDB" id="A0A927FDG7"/>
<comment type="caution">
    <text evidence="2">The sequence shown here is derived from an EMBL/GenBank/DDBJ whole genome shotgun (WGS) entry which is preliminary data.</text>
</comment>
<dbReference type="Pfam" id="PF00456">
    <property type="entry name" value="Transketolase_N"/>
    <property type="match status" value="1"/>
</dbReference>
<proteinExistence type="predicted"/>
<gene>
    <name evidence="2" type="ORF">IEN85_17995</name>
</gene>
<sequence length="270" mass="29169">MKDLSTYAASIRSKVIQLSHQARTPHLGSSLSCADLIVALYKSHLRIDPQNAQDPTRDRFFLSKGHAVTTLYAVLAKQGFFPESELDQTYAEPGSRLPEHPSRNCVPGIEASTGSLGHGLGLATGVALANRIQNIDAKTFALLSDGECNEGSIWEAAMTAAALQLPKLCAIVDVNKWQATGRSAEVLALEPLHEKFASFGWETHRIDGHDFAAIDKALSSFPHPSGKPTAIIADTIKGKGVSFMEDDNNWHYRIPNADEVIAANKELGLA</sequence>
<evidence type="ECO:0000313" key="3">
    <source>
        <dbReference type="Proteomes" id="UP000622317"/>
    </source>
</evidence>
<dbReference type="EMBL" id="JACYFG010000041">
    <property type="protein sequence ID" value="MBD5781398.1"/>
    <property type="molecule type" value="Genomic_DNA"/>
</dbReference>
<dbReference type="InterPro" id="IPR029061">
    <property type="entry name" value="THDP-binding"/>
</dbReference>
<dbReference type="CDD" id="cd02012">
    <property type="entry name" value="TPP_TK"/>
    <property type="match status" value="1"/>
</dbReference>
<accession>A0A927FDG7</accession>
<dbReference type="Proteomes" id="UP000622317">
    <property type="component" value="Unassembled WGS sequence"/>
</dbReference>
<dbReference type="InterPro" id="IPR005474">
    <property type="entry name" value="Transketolase_N"/>
</dbReference>
<dbReference type="RefSeq" id="WP_191618501.1">
    <property type="nucleotide sequence ID" value="NZ_JACYFG010000041.1"/>
</dbReference>
<organism evidence="2 3">
    <name type="scientific">Pelagicoccus enzymogenes</name>
    <dbReference type="NCBI Taxonomy" id="2773457"/>
    <lineage>
        <taxon>Bacteria</taxon>
        <taxon>Pseudomonadati</taxon>
        <taxon>Verrucomicrobiota</taxon>
        <taxon>Opitutia</taxon>
        <taxon>Puniceicoccales</taxon>
        <taxon>Pelagicoccaceae</taxon>
        <taxon>Pelagicoccus</taxon>
    </lineage>
</organism>
<name>A0A927FDG7_9BACT</name>
<dbReference type="Gene3D" id="3.40.50.970">
    <property type="match status" value="1"/>
</dbReference>
<evidence type="ECO:0000313" key="2">
    <source>
        <dbReference type="EMBL" id="MBD5781398.1"/>
    </source>
</evidence>
<feature type="domain" description="Transketolase N-terminal" evidence="1">
    <location>
        <begin position="8"/>
        <end position="269"/>
    </location>
</feature>
<protein>
    <submittedName>
        <fullName evidence="2">Transketolase</fullName>
    </submittedName>
</protein>